<protein>
    <submittedName>
        <fullName evidence="1">Uncharacterized protein</fullName>
    </submittedName>
</protein>
<keyword evidence="2" id="KW-1185">Reference proteome</keyword>
<dbReference type="Proteomes" id="UP000308092">
    <property type="component" value="Unassembled WGS sequence"/>
</dbReference>
<name>A0A4S3JES3_9EURO</name>
<evidence type="ECO:0000313" key="1">
    <source>
        <dbReference type="EMBL" id="THC93605.1"/>
    </source>
</evidence>
<comment type="caution">
    <text evidence="1">The sequence shown here is derived from an EMBL/GenBank/DDBJ whole genome shotgun (WGS) entry which is preliminary data.</text>
</comment>
<sequence>MQTELIRIAMCGPQIAYRSITPDFFENLDYHNVLSQIARNAEMGTIPINTTD</sequence>
<reference evidence="1 2" key="1">
    <citation type="submission" date="2019-03" db="EMBL/GenBank/DDBJ databases">
        <title>The genome sequence of a newly discovered highly antifungal drug resistant Aspergillus species, Aspergillus tanneri NIH 1004.</title>
        <authorList>
            <person name="Mounaud S."/>
            <person name="Singh I."/>
            <person name="Joardar V."/>
            <person name="Pakala S."/>
            <person name="Pakala S."/>
            <person name="Venepally P."/>
            <person name="Hoover J."/>
            <person name="Nierman W."/>
            <person name="Chung J."/>
            <person name="Losada L."/>
        </authorList>
    </citation>
    <scope>NUCLEOTIDE SEQUENCE [LARGE SCALE GENOMIC DNA]</scope>
    <source>
        <strain evidence="1 2">NIH1004</strain>
    </source>
</reference>
<proteinExistence type="predicted"/>
<dbReference type="AlphaFoldDB" id="A0A4S3JES3"/>
<dbReference type="VEuPathDB" id="FungiDB:EYZ11_006920"/>
<gene>
    <name evidence="1" type="ORF">EYZ11_006920</name>
</gene>
<evidence type="ECO:0000313" key="2">
    <source>
        <dbReference type="Proteomes" id="UP000308092"/>
    </source>
</evidence>
<accession>A0A4S3JES3</accession>
<organism evidence="1 2">
    <name type="scientific">Aspergillus tanneri</name>
    <dbReference type="NCBI Taxonomy" id="1220188"/>
    <lineage>
        <taxon>Eukaryota</taxon>
        <taxon>Fungi</taxon>
        <taxon>Dikarya</taxon>
        <taxon>Ascomycota</taxon>
        <taxon>Pezizomycotina</taxon>
        <taxon>Eurotiomycetes</taxon>
        <taxon>Eurotiomycetidae</taxon>
        <taxon>Eurotiales</taxon>
        <taxon>Aspergillaceae</taxon>
        <taxon>Aspergillus</taxon>
        <taxon>Aspergillus subgen. Circumdati</taxon>
    </lineage>
</organism>
<dbReference type="EMBL" id="SOSA01000255">
    <property type="protein sequence ID" value="THC93605.1"/>
    <property type="molecule type" value="Genomic_DNA"/>
</dbReference>